<feature type="compositionally biased region" description="Acidic residues" evidence="6">
    <location>
        <begin position="358"/>
        <end position="370"/>
    </location>
</feature>
<keyword evidence="9" id="KW-1185">Reference proteome</keyword>
<gene>
    <name evidence="8" type="ORF">AADG42_02315</name>
</gene>
<feature type="transmembrane region" description="Helical" evidence="7">
    <location>
        <begin position="272"/>
        <end position="294"/>
    </location>
</feature>
<dbReference type="Proteomes" id="UP001442841">
    <property type="component" value="Chromosome"/>
</dbReference>
<feature type="transmembrane region" description="Helical" evidence="7">
    <location>
        <begin position="206"/>
        <end position="226"/>
    </location>
</feature>
<evidence type="ECO:0000256" key="7">
    <source>
        <dbReference type="SAM" id="Phobius"/>
    </source>
</evidence>
<evidence type="ECO:0000256" key="4">
    <source>
        <dbReference type="ARBA" id="ARBA00022989"/>
    </source>
</evidence>
<dbReference type="InterPro" id="IPR017039">
    <property type="entry name" value="Virul_fac_BrkB"/>
</dbReference>
<keyword evidence="4 7" id="KW-1133">Transmembrane helix</keyword>
<dbReference type="NCBIfam" id="TIGR00765">
    <property type="entry name" value="yihY_not_rbn"/>
    <property type="match status" value="1"/>
</dbReference>
<proteinExistence type="predicted"/>
<dbReference type="Pfam" id="PF03631">
    <property type="entry name" value="Virul_fac_BrkB"/>
    <property type="match status" value="1"/>
</dbReference>
<feature type="region of interest" description="Disordered" evidence="6">
    <location>
        <begin position="1"/>
        <end position="29"/>
    </location>
</feature>
<dbReference type="PANTHER" id="PTHR30213">
    <property type="entry name" value="INNER MEMBRANE PROTEIN YHJD"/>
    <property type="match status" value="1"/>
</dbReference>
<evidence type="ECO:0000313" key="8">
    <source>
        <dbReference type="EMBL" id="XAN06187.1"/>
    </source>
</evidence>
<feature type="transmembrane region" description="Helical" evidence="7">
    <location>
        <begin position="238"/>
        <end position="260"/>
    </location>
</feature>
<keyword evidence="2" id="KW-1003">Cell membrane</keyword>
<feature type="compositionally biased region" description="Basic and acidic residues" evidence="6">
    <location>
        <begin position="321"/>
        <end position="357"/>
    </location>
</feature>
<evidence type="ECO:0000256" key="5">
    <source>
        <dbReference type="ARBA" id="ARBA00023136"/>
    </source>
</evidence>
<evidence type="ECO:0000256" key="2">
    <source>
        <dbReference type="ARBA" id="ARBA00022475"/>
    </source>
</evidence>
<comment type="subcellular location">
    <subcellularLocation>
        <location evidence="1">Cell membrane</location>
        <topology evidence="1">Multi-pass membrane protein</topology>
    </subcellularLocation>
</comment>
<reference evidence="8 9" key="1">
    <citation type="submission" date="2024-04" db="EMBL/GenBank/DDBJ databases">
        <title>Isolation of an actinomycete strain from pig manure.</title>
        <authorList>
            <person name="Gong T."/>
            <person name="Yu Z."/>
            <person name="An M."/>
            <person name="Wei C."/>
            <person name="Yang W."/>
            <person name="Liu L."/>
        </authorList>
    </citation>
    <scope>NUCLEOTIDE SEQUENCE [LARGE SCALE GENOMIC DNA]</scope>
    <source>
        <strain evidence="8 9">ZF39</strain>
    </source>
</reference>
<protein>
    <submittedName>
        <fullName evidence="8">YhjD/YihY/BrkB family envelope integrity protein</fullName>
    </submittedName>
</protein>
<name>A0ABZ3FJK0_9ACTN</name>
<evidence type="ECO:0000256" key="3">
    <source>
        <dbReference type="ARBA" id="ARBA00022692"/>
    </source>
</evidence>
<feature type="region of interest" description="Disordered" evidence="6">
    <location>
        <begin position="308"/>
        <end position="399"/>
    </location>
</feature>
<feature type="compositionally biased region" description="Basic and acidic residues" evidence="6">
    <location>
        <begin position="7"/>
        <end position="20"/>
    </location>
</feature>
<dbReference type="RefSeq" id="WP_425307619.1">
    <property type="nucleotide sequence ID" value="NZ_CP154795.1"/>
</dbReference>
<keyword evidence="3 7" id="KW-0812">Transmembrane</keyword>
<feature type="transmembrane region" description="Helical" evidence="7">
    <location>
        <begin position="119"/>
        <end position="142"/>
    </location>
</feature>
<evidence type="ECO:0000256" key="1">
    <source>
        <dbReference type="ARBA" id="ARBA00004651"/>
    </source>
</evidence>
<accession>A0ABZ3FJK0</accession>
<evidence type="ECO:0000256" key="6">
    <source>
        <dbReference type="SAM" id="MobiDB-lite"/>
    </source>
</evidence>
<keyword evidence="5 7" id="KW-0472">Membrane</keyword>
<organism evidence="8 9">
    <name type="scientific">Ammonicoccus fulvus</name>
    <dbReference type="NCBI Taxonomy" id="3138240"/>
    <lineage>
        <taxon>Bacteria</taxon>
        <taxon>Bacillati</taxon>
        <taxon>Actinomycetota</taxon>
        <taxon>Actinomycetes</taxon>
        <taxon>Propionibacteriales</taxon>
        <taxon>Propionibacteriaceae</taxon>
        <taxon>Ammonicoccus</taxon>
    </lineage>
</organism>
<dbReference type="PANTHER" id="PTHR30213:SF0">
    <property type="entry name" value="UPF0761 MEMBRANE PROTEIN YIHY"/>
    <property type="match status" value="1"/>
</dbReference>
<feature type="transmembrane region" description="Helical" evidence="7">
    <location>
        <begin position="163"/>
        <end position="186"/>
    </location>
</feature>
<evidence type="ECO:0000313" key="9">
    <source>
        <dbReference type="Proteomes" id="UP001442841"/>
    </source>
</evidence>
<sequence length="399" mass="44082">MASEGTASRKSDVPEPDDHRKPQHPTQLRSRSWKLTLRNALHEFTQDQGTDLAAALTYFSVLALFPGLLAVFSLVGVVGQSEQTVATMLELIGGFAPPDVVEQIRGPITQMATSRASGWTLVVGLLGALWSASGYVGAFGRAMNRIYEIDEGRPIWKLRPQMLLLTAVVVVLVAVVLVGLVVSGPIADSVTGMIGLGGLGQTVFGIVKWPLMLLVVVIIIAVLYYFTPNIKQPRFRWVSIGSLLAVLIWIVLSVLFGLYVANFANYNKTYGALAGVIMFLLWVWITNIALLFGAEIDSEMERSRQLQAGMEAEETLQLPPRDTRQSDKKAEKQEKLLEEGRRIREDAERRGEAKFDDSEQSPDAEEGEGDDPSRQPSDAEADDTRYSDFARRRMADRDE</sequence>
<dbReference type="EMBL" id="CP154795">
    <property type="protein sequence ID" value="XAN06187.1"/>
    <property type="molecule type" value="Genomic_DNA"/>
</dbReference>
<feature type="transmembrane region" description="Helical" evidence="7">
    <location>
        <begin position="56"/>
        <end position="79"/>
    </location>
</feature>
<feature type="compositionally biased region" description="Basic and acidic residues" evidence="6">
    <location>
        <begin position="382"/>
        <end position="399"/>
    </location>
</feature>